<keyword evidence="3 4" id="KW-0653">Protein transport</keyword>
<evidence type="ECO:0000256" key="2">
    <source>
        <dbReference type="ARBA" id="ARBA00022483"/>
    </source>
</evidence>
<organism evidence="8 9">
    <name type="scientific">Neohortaea acidophila</name>
    <dbReference type="NCBI Taxonomy" id="245834"/>
    <lineage>
        <taxon>Eukaryota</taxon>
        <taxon>Fungi</taxon>
        <taxon>Dikarya</taxon>
        <taxon>Ascomycota</taxon>
        <taxon>Pezizomycotina</taxon>
        <taxon>Dothideomycetes</taxon>
        <taxon>Dothideomycetidae</taxon>
        <taxon>Mycosphaerellales</taxon>
        <taxon>Teratosphaeriaceae</taxon>
        <taxon>Neohortaea</taxon>
    </lineage>
</organism>
<name>A0A6A6PXN3_9PEZI</name>
<dbReference type="OrthoDB" id="272977at2759"/>
<dbReference type="InterPro" id="IPR007191">
    <property type="entry name" value="Sec8_exocyst_N"/>
</dbReference>
<keyword evidence="1 4" id="KW-0813">Transport</keyword>
<comment type="function">
    <text evidence="4">Component of the exocyst complex involved in the docking of exocytic vesicles with fusion sites on the plasma membrane.</text>
</comment>
<gene>
    <name evidence="8" type="ORF">BDY17DRAFT_295765</name>
</gene>
<evidence type="ECO:0000313" key="8">
    <source>
        <dbReference type="EMBL" id="KAF2484494.1"/>
    </source>
</evidence>
<dbReference type="Proteomes" id="UP000799767">
    <property type="component" value="Unassembled WGS sequence"/>
</dbReference>
<dbReference type="GO" id="GO:0090522">
    <property type="term" value="P:vesicle tethering involved in exocytosis"/>
    <property type="evidence" value="ECO:0007669"/>
    <property type="project" value="UniProtKB-UniRule"/>
</dbReference>
<evidence type="ECO:0000256" key="1">
    <source>
        <dbReference type="ARBA" id="ARBA00022448"/>
    </source>
</evidence>
<proteinExistence type="inferred from homology"/>
<evidence type="ECO:0000256" key="5">
    <source>
        <dbReference type="SAM" id="MobiDB-lite"/>
    </source>
</evidence>
<protein>
    <recommendedName>
        <fullName evidence="4">Exocyst complex component Sec8</fullName>
    </recommendedName>
</protein>
<feature type="domain" description="Exocyst complex component Sec8 N-terminal" evidence="6">
    <location>
        <begin position="112"/>
        <end position="253"/>
    </location>
</feature>
<dbReference type="PANTHER" id="PTHR14146">
    <property type="entry name" value="EXOCYST COMPLEX COMPONENT 4"/>
    <property type="match status" value="1"/>
</dbReference>
<dbReference type="Pfam" id="PF04048">
    <property type="entry name" value="Sec8_N"/>
    <property type="match status" value="1"/>
</dbReference>
<feature type="compositionally biased region" description="Basic and acidic residues" evidence="5">
    <location>
        <begin position="70"/>
        <end position="83"/>
    </location>
</feature>
<evidence type="ECO:0000313" key="9">
    <source>
        <dbReference type="Proteomes" id="UP000799767"/>
    </source>
</evidence>
<dbReference type="AlphaFoldDB" id="A0A6A6PXN3"/>
<dbReference type="EMBL" id="MU001634">
    <property type="protein sequence ID" value="KAF2484494.1"/>
    <property type="molecule type" value="Genomic_DNA"/>
</dbReference>
<feature type="region of interest" description="Disordered" evidence="5">
    <location>
        <begin position="1"/>
        <end position="110"/>
    </location>
</feature>
<dbReference type="GeneID" id="54474354"/>
<evidence type="ECO:0000259" key="6">
    <source>
        <dbReference type="Pfam" id="PF04048"/>
    </source>
</evidence>
<dbReference type="Pfam" id="PF20652">
    <property type="entry name" value="Sec8_C"/>
    <property type="match status" value="1"/>
</dbReference>
<dbReference type="GO" id="GO:0006904">
    <property type="term" value="P:vesicle docking involved in exocytosis"/>
    <property type="evidence" value="ECO:0007669"/>
    <property type="project" value="InterPro"/>
</dbReference>
<feature type="compositionally biased region" description="Low complexity" evidence="5">
    <location>
        <begin position="92"/>
        <end position="102"/>
    </location>
</feature>
<keyword evidence="2 4" id="KW-0268">Exocytosis</keyword>
<reference evidence="8" key="1">
    <citation type="journal article" date="2020" name="Stud. Mycol.">
        <title>101 Dothideomycetes genomes: a test case for predicting lifestyles and emergence of pathogens.</title>
        <authorList>
            <person name="Haridas S."/>
            <person name="Albert R."/>
            <person name="Binder M."/>
            <person name="Bloem J."/>
            <person name="Labutti K."/>
            <person name="Salamov A."/>
            <person name="Andreopoulos B."/>
            <person name="Baker S."/>
            <person name="Barry K."/>
            <person name="Bills G."/>
            <person name="Bluhm B."/>
            <person name="Cannon C."/>
            <person name="Castanera R."/>
            <person name="Culley D."/>
            <person name="Daum C."/>
            <person name="Ezra D."/>
            <person name="Gonzalez J."/>
            <person name="Henrissat B."/>
            <person name="Kuo A."/>
            <person name="Liang C."/>
            <person name="Lipzen A."/>
            <person name="Lutzoni F."/>
            <person name="Magnuson J."/>
            <person name="Mondo S."/>
            <person name="Nolan M."/>
            <person name="Ohm R."/>
            <person name="Pangilinan J."/>
            <person name="Park H.-J."/>
            <person name="Ramirez L."/>
            <person name="Alfaro M."/>
            <person name="Sun H."/>
            <person name="Tritt A."/>
            <person name="Yoshinaga Y."/>
            <person name="Zwiers L.-H."/>
            <person name="Turgeon B."/>
            <person name="Goodwin S."/>
            <person name="Spatafora J."/>
            <person name="Crous P."/>
            <person name="Grigoriev I."/>
        </authorList>
    </citation>
    <scope>NUCLEOTIDE SEQUENCE</scope>
    <source>
        <strain evidence="8">CBS 113389</strain>
    </source>
</reference>
<keyword evidence="9" id="KW-1185">Reference proteome</keyword>
<evidence type="ECO:0000256" key="4">
    <source>
        <dbReference type="RuleBase" id="RU367079"/>
    </source>
</evidence>
<sequence length="1122" mass="125435">MSYMRQPAPNGYASQNGSQGPPPSRRFDLETSSIDTSADERSRSRPGFHTNHPYDHRPSQPDQVHGVSRLNRENAHRRSRDYEWNQSRSRSRPASRPGAASRYGPSGGGAQVEDVLRYIESRWAFMATPSCIPVKVALQLKDSSSLGLANDMDQFHSAHAQLENALKTIVNEHHQAFNSSIGTFHKIQQAIHTSQQRVRTLRGGLTQAKANLAASRHAPELKVLMDSSASYDRMLEAISTIEKLQVVPDQLEAQLREKRYLGAVENLLEALKLVRKAELDDIGALGEMRVRLSNQEQILTDMLVEELHNHLYLKSPYCEERWKSHYTARNLSALATPGIADEDRALHSFLASYNGTEPMQEEPTRNAEADSFYFIQLLVESLHKMSKLDVAADRIEERLPIEFHRLLERTLGEVEQRHPAMALKGSHRRQTPGSDIDPERRAVLEDLLHTLFAKFEAIAEAHRVLHEVTAAVLKRDAVASDEAGALNRSFRELWKLLQSEMRSLLHDHLATDAGDPTRAGGRREKDTMTVGNMFNSQPRDRSVKLFRLADTREANQDLATEREDLEGILRSSVPGLVNSSKDASAKTVDVNGDLALRDRATASAAGHKLLVDPSVFNMGILLPPAIAFLNNLKAIVPPGTGTGTLTSFMDDFLLNIFYPQLDETLLELSSRCINDLDTFQPDPAWQSKASRPIFKGAARFYDLLERFCGLLAVLPHERSFVELVIAQMRAYYDRCYSWSKGLLQRVDMSYQLDYEQGGGVSGAEPGAASKMRMAAELATQGEVCEIVLDLLKLGGGTQREQDELAQKEADLLLRLAKRRELEDADLIHDRKTLTALCTLHVSLKWLASKCKRLRFLSPWSVDTANTQAHRNRRWTAYTQDLHSDGVPGGTYLPLDDQTAEQFDAVLISFTELSTLVLRTLHVDLRLHLLHGVYKATDTTYLLNQPYNDPDPNISELAESISTYCAQLQTHLLEPQYGFLTAHLATLVNTALIGLVGSIPAMDAFGNQRMALNILVLSQILKQLQPPLSTSTTSTLPGDLTRAARFYELASLGPQSVVEQGPDENFAREDLKALCRLCWNEARDSPSLGDMEKYVMKLGGWPRRQQSLSRKASRPRLGNKSSS</sequence>
<accession>A0A6A6PXN3</accession>
<evidence type="ECO:0000259" key="7">
    <source>
        <dbReference type="Pfam" id="PF20652"/>
    </source>
</evidence>
<dbReference type="PANTHER" id="PTHR14146:SF0">
    <property type="entry name" value="EXOCYST COMPLEX COMPONENT 4"/>
    <property type="match status" value="1"/>
</dbReference>
<dbReference type="InterPro" id="IPR048630">
    <property type="entry name" value="Sec8_M"/>
</dbReference>
<comment type="similarity">
    <text evidence="4">Belongs to the SEC8 family.</text>
</comment>
<dbReference type="InterPro" id="IPR039682">
    <property type="entry name" value="Sec8/EXOC4"/>
</dbReference>
<dbReference type="GO" id="GO:0006893">
    <property type="term" value="P:Golgi to plasma membrane transport"/>
    <property type="evidence" value="ECO:0007669"/>
    <property type="project" value="TreeGrafter"/>
</dbReference>
<dbReference type="GO" id="GO:0006612">
    <property type="term" value="P:protein targeting to membrane"/>
    <property type="evidence" value="ECO:0007669"/>
    <property type="project" value="UniProtKB-UniRule"/>
</dbReference>
<evidence type="ECO:0000256" key="3">
    <source>
        <dbReference type="ARBA" id="ARBA00022927"/>
    </source>
</evidence>
<feature type="domain" description="Exocyst complex component Sec8 middle helical bundle" evidence="7">
    <location>
        <begin position="366"/>
        <end position="625"/>
    </location>
</feature>
<feature type="region of interest" description="Disordered" evidence="5">
    <location>
        <begin position="1102"/>
        <end position="1122"/>
    </location>
</feature>
<dbReference type="GO" id="GO:0000145">
    <property type="term" value="C:exocyst"/>
    <property type="evidence" value="ECO:0007669"/>
    <property type="project" value="UniProtKB-UniRule"/>
</dbReference>
<dbReference type="GO" id="GO:0015031">
    <property type="term" value="P:protein transport"/>
    <property type="evidence" value="ECO:0007669"/>
    <property type="project" value="UniProtKB-KW"/>
</dbReference>
<dbReference type="RefSeq" id="XP_033591063.1">
    <property type="nucleotide sequence ID" value="XM_033733352.1"/>
</dbReference>